<dbReference type="EMBL" id="KV875095">
    <property type="protein sequence ID" value="OIW32775.1"/>
    <property type="molecule type" value="Genomic_DNA"/>
</dbReference>
<dbReference type="InParanoid" id="A0A1J7IYE7"/>
<feature type="coiled-coil region" evidence="1">
    <location>
        <begin position="142"/>
        <end position="173"/>
    </location>
</feature>
<evidence type="ECO:0000256" key="3">
    <source>
        <dbReference type="SAM" id="Phobius"/>
    </source>
</evidence>
<feature type="region of interest" description="Disordered" evidence="2">
    <location>
        <begin position="92"/>
        <end position="125"/>
    </location>
</feature>
<dbReference type="PANTHER" id="PTHR38402">
    <property type="entry name" value="MITOCHONDRIAL OUTER MEMBRANE PROTEIN OM14"/>
    <property type="match status" value="1"/>
</dbReference>
<feature type="compositionally biased region" description="Low complexity" evidence="2">
    <location>
        <begin position="100"/>
        <end position="120"/>
    </location>
</feature>
<evidence type="ECO:0000256" key="1">
    <source>
        <dbReference type="SAM" id="Coils"/>
    </source>
</evidence>
<evidence type="ECO:0008006" key="6">
    <source>
        <dbReference type="Google" id="ProtNLM"/>
    </source>
</evidence>
<name>A0A1J7IYE7_9PEZI</name>
<sequence>MSRVRHWWQGFEVAISTFSSKADDPDSPSTSHVPTLCFSATLPTSSNLHHRQAIKNSPHLLLVHRIKSQTLTSTPQSLSSQPANMSYAEIAAKGPKQTPEEAAAPQPPQVEVSESTSTSSLIDVDAPSVHTVPSDFLEQDVKTDTQATRQNLEREAQEAADKVRAEADLAKKKASRKAHQADNWLTKQFENLSDGASSALVLSNFLAVVGLSGYLGYKAWGLYERGRFSWKHAGIGLGVLGVVGAFEGVFTNYLQKGKGKKQ</sequence>
<proteinExistence type="predicted"/>
<gene>
    <name evidence="4" type="ORF">CONLIGDRAFT_679153</name>
</gene>
<dbReference type="OrthoDB" id="20198at2759"/>
<keyword evidence="3" id="KW-1133">Transmembrane helix</keyword>
<accession>A0A1J7IYE7</accession>
<evidence type="ECO:0000313" key="5">
    <source>
        <dbReference type="Proteomes" id="UP000182658"/>
    </source>
</evidence>
<dbReference type="GO" id="GO:1990593">
    <property type="term" value="F:nascent polypeptide-associated complex binding"/>
    <property type="evidence" value="ECO:0007669"/>
    <property type="project" value="InterPro"/>
</dbReference>
<feature type="transmembrane region" description="Helical" evidence="3">
    <location>
        <begin position="235"/>
        <end position="254"/>
    </location>
</feature>
<keyword evidence="3" id="KW-0472">Membrane</keyword>
<dbReference type="InterPro" id="IPR039454">
    <property type="entry name" value="OM14"/>
</dbReference>
<dbReference type="GO" id="GO:0005741">
    <property type="term" value="C:mitochondrial outer membrane"/>
    <property type="evidence" value="ECO:0007669"/>
    <property type="project" value="InterPro"/>
</dbReference>
<feature type="transmembrane region" description="Helical" evidence="3">
    <location>
        <begin position="195"/>
        <end position="215"/>
    </location>
</feature>
<evidence type="ECO:0000313" key="4">
    <source>
        <dbReference type="EMBL" id="OIW32775.1"/>
    </source>
</evidence>
<protein>
    <recommendedName>
        <fullName evidence="6">Mitochondrial outer membrane protein OM14 C-terminal domain-containing protein</fullName>
    </recommendedName>
</protein>
<keyword evidence="5" id="KW-1185">Reference proteome</keyword>
<dbReference type="PANTHER" id="PTHR38402:SF1">
    <property type="entry name" value="MITOCHONDRIAL OUTER MEMBRANE PROTEIN OM14"/>
    <property type="match status" value="1"/>
</dbReference>
<organism evidence="4 5">
    <name type="scientific">Coniochaeta ligniaria NRRL 30616</name>
    <dbReference type="NCBI Taxonomy" id="1408157"/>
    <lineage>
        <taxon>Eukaryota</taxon>
        <taxon>Fungi</taxon>
        <taxon>Dikarya</taxon>
        <taxon>Ascomycota</taxon>
        <taxon>Pezizomycotina</taxon>
        <taxon>Sordariomycetes</taxon>
        <taxon>Sordariomycetidae</taxon>
        <taxon>Coniochaetales</taxon>
        <taxon>Coniochaetaceae</taxon>
        <taxon>Coniochaeta</taxon>
    </lineage>
</organism>
<keyword evidence="1" id="KW-0175">Coiled coil</keyword>
<dbReference type="STRING" id="1408157.A0A1J7IYE7"/>
<dbReference type="Proteomes" id="UP000182658">
    <property type="component" value="Unassembled WGS sequence"/>
</dbReference>
<keyword evidence="3" id="KW-0812">Transmembrane</keyword>
<reference evidence="4 5" key="1">
    <citation type="submission" date="2016-10" db="EMBL/GenBank/DDBJ databases">
        <title>Draft genome sequence of Coniochaeta ligniaria NRRL30616, a lignocellulolytic fungus for bioabatement of inhibitors in plant biomass hydrolysates.</title>
        <authorList>
            <consortium name="DOE Joint Genome Institute"/>
            <person name="Jimenez D.J."/>
            <person name="Hector R.E."/>
            <person name="Riley R."/>
            <person name="Sun H."/>
            <person name="Grigoriev I.V."/>
            <person name="Van Elsas J.D."/>
            <person name="Nichols N.N."/>
        </authorList>
    </citation>
    <scope>NUCLEOTIDE SEQUENCE [LARGE SCALE GENOMIC DNA]</scope>
    <source>
        <strain evidence="4 5">NRRL 30616</strain>
    </source>
</reference>
<dbReference type="GO" id="GO:0006626">
    <property type="term" value="P:protein targeting to mitochondrion"/>
    <property type="evidence" value="ECO:0007669"/>
    <property type="project" value="TreeGrafter"/>
</dbReference>
<evidence type="ECO:0000256" key="2">
    <source>
        <dbReference type="SAM" id="MobiDB-lite"/>
    </source>
</evidence>
<dbReference type="AlphaFoldDB" id="A0A1J7IYE7"/>